<evidence type="ECO:0000313" key="1">
    <source>
        <dbReference type="EMBL" id="PMD20172.1"/>
    </source>
</evidence>
<evidence type="ECO:0000313" key="2">
    <source>
        <dbReference type="Proteomes" id="UP000235672"/>
    </source>
</evidence>
<organism evidence="1 2">
    <name type="scientific">Hyaloscypha hepaticicola</name>
    <dbReference type="NCBI Taxonomy" id="2082293"/>
    <lineage>
        <taxon>Eukaryota</taxon>
        <taxon>Fungi</taxon>
        <taxon>Dikarya</taxon>
        <taxon>Ascomycota</taxon>
        <taxon>Pezizomycotina</taxon>
        <taxon>Leotiomycetes</taxon>
        <taxon>Helotiales</taxon>
        <taxon>Hyaloscyphaceae</taxon>
        <taxon>Hyaloscypha</taxon>
    </lineage>
</organism>
<gene>
    <name evidence="1" type="ORF">NA56DRAFT_704986</name>
</gene>
<sequence>MGKLCNLSKGADGTRIESALGALTALTNMHGCVGSIVPSMVLVLSHLRPVYANLSSSPESNCFSGMEIYSTSSAQQRTAMFILSYWTGLLGAIRAKKLVAVERSSFGVEIESGAAIPASPWEMVCQKCLTWASIVEHIALIRRKIGYLL</sequence>
<proteinExistence type="predicted"/>
<dbReference type="EMBL" id="KZ613486">
    <property type="protein sequence ID" value="PMD20172.1"/>
    <property type="molecule type" value="Genomic_DNA"/>
</dbReference>
<keyword evidence="2" id="KW-1185">Reference proteome</keyword>
<dbReference type="AlphaFoldDB" id="A0A2J6Q1M8"/>
<name>A0A2J6Q1M8_9HELO</name>
<protein>
    <submittedName>
        <fullName evidence="1">Uncharacterized protein</fullName>
    </submittedName>
</protein>
<accession>A0A2J6Q1M8</accession>
<reference evidence="1 2" key="1">
    <citation type="submission" date="2016-05" db="EMBL/GenBank/DDBJ databases">
        <title>A degradative enzymes factory behind the ericoid mycorrhizal symbiosis.</title>
        <authorList>
            <consortium name="DOE Joint Genome Institute"/>
            <person name="Martino E."/>
            <person name="Morin E."/>
            <person name="Grelet G."/>
            <person name="Kuo A."/>
            <person name="Kohler A."/>
            <person name="Daghino S."/>
            <person name="Barry K."/>
            <person name="Choi C."/>
            <person name="Cichocki N."/>
            <person name="Clum A."/>
            <person name="Copeland A."/>
            <person name="Hainaut M."/>
            <person name="Haridas S."/>
            <person name="Labutti K."/>
            <person name="Lindquist E."/>
            <person name="Lipzen A."/>
            <person name="Khouja H.-R."/>
            <person name="Murat C."/>
            <person name="Ohm R."/>
            <person name="Olson A."/>
            <person name="Spatafora J."/>
            <person name="Veneault-Fourrey C."/>
            <person name="Henrissat B."/>
            <person name="Grigoriev I."/>
            <person name="Martin F."/>
            <person name="Perotto S."/>
        </authorList>
    </citation>
    <scope>NUCLEOTIDE SEQUENCE [LARGE SCALE GENOMIC DNA]</scope>
    <source>
        <strain evidence="1 2">UAMH 7357</strain>
    </source>
</reference>
<dbReference type="Proteomes" id="UP000235672">
    <property type="component" value="Unassembled WGS sequence"/>
</dbReference>